<dbReference type="Pfam" id="PF00999">
    <property type="entry name" value="Na_H_Exchanger"/>
    <property type="match status" value="1"/>
</dbReference>
<evidence type="ECO:0000256" key="4">
    <source>
        <dbReference type="ARBA" id="ARBA00022449"/>
    </source>
</evidence>
<dbReference type="GO" id="GO:0015385">
    <property type="term" value="F:sodium:proton antiporter activity"/>
    <property type="evidence" value="ECO:0007669"/>
    <property type="project" value="InterPro"/>
</dbReference>
<feature type="transmembrane region" description="Helical" evidence="14">
    <location>
        <begin position="212"/>
        <end position="232"/>
    </location>
</feature>
<reference evidence="17" key="1">
    <citation type="journal article" date="2021" name="Cell">
        <title>Tracing the genetic footprints of vertebrate landing in non-teleost ray-finned fishes.</title>
        <authorList>
            <person name="Bi X."/>
            <person name="Wang K."/>
            <person name="Yang L."/>
            <person name="Pan H."/>
            <person name="Jiang H."/>
            <person name="Wei Q."/>
            <person name="Fang M."/>
            <person name="Yu H."/>
            <person name="Zhu C."/>
            <person name="Cai Y."/>
            <person name="He Y."/>
            <person name="Gan X."/>
            <person name="Zeng H."/>
            <person name="Yu D."/>
            <person name="Zhu Y."/>
            <person name="Jiang H."/>
            <person name="Qiu Q."/>
            <person name="Yang H."/>
            <person name="Zhang Y.E."/>
            <person name="Wang W."/>
            <person name="Zhu M."/>
            <person name="He S."/>
            <person name="Zhang G."/>
        </authorList>
    </citation>
    <scope>NUCLEOTIDE SEQUENCE</scope>
    <source>
        <strain evidence="17">Allg_001</strain>
    </source>
</reference>
<keyword evidence="5" id="KW-1003">Cell membrane</keyword>
<dbReference type="GO" id="GO:0015386">
    <property type="term" value="F:potassium:proton antiporter activity"/>
    <property type="evidence" value="ECO:0007669"/>
    <property type="project" value="TreeGrafter"/>
</dbReference>
<keyword evidence="4 12" id="KW-0050">Antiport</keyword>
<evidence type="ECO:0000256" key="5">
    <source>
        <dbReference type="ARBA" id="ARBA00022475"/>
    </source>
</evidence>
<dbReference type="NCBIfam" id="TIGR00840">
    <property type="entry name" value="b_cpa1"/>
    <property type="match status" value="1"/>
</dbReference>
<dbReference type="GO" id="GO:0098719">
    <property type="term" value="P:sodium ion import across plasma membrane"/>
    <property type="evidence" value="ECO:0007669"/>
    <property type="project" value="TreeGrafter"/>
</dbReference>
<protein>
    <recommendedName>
        <fullName evidence="12">Sodium/hydrogen exchanger</fullName>
    </recommendedName>
</protein>
<evidence type="ECO:0000259" key="15">
    <source>
        <dbReference type="Pfam" id="PF00999"/>
    </source>
</evidence>
<evidence type="ECO:0000256" key="10">
    <source>
        <dbReference type="ARBA" id="ARBA00023136"/>
    </source>
</evidence>
<dbReference type="InterPro" id="IPR004709">
    <property type="entry name" value="NaH_exchanger"/>
</dbReference>
<accession>A0A8J7P3Y8</accession>
<dbReference type="InterPro" id="IPR032103">
    <property type="entry name" value="NHE_CaM-bd"/>
</dbReference>
<feature type="transmembrane region" description="Helical" evidence="14">
    <location>
        <begin position="281"/>
        <end position="299"/>
    </location>
</feature>
<dbReference type="InterPro" id="IPR006153">
    <property type="entry name" value="Cation/H_exchanger_TM"/>
</dbReference>
<gene>
    <name evidence="17" type="primary">Slc9a2_1</name>
    <name evidence="17" type="ORF">GTO95_0007357</name>
</gene>
<feature type="transmembrane region" description="Helical" evidence="14">
    <location>
        <begin position="448"/>
        <end position="468"/>
    </location>
</feature>
<dbReference type="PRINTS" id="PR01084">
    <property type="entry name" value="NAHEXCHNGR"/>
</dbReference>
<evidence type="ECO:0000259" key="16">
    <source>
        <dbReference type="Pfam" id="PF16644"/>
    </source>
</evidence>
<evidence type="ECO:0000256" key="3">
    <source>
        <dbReference type="ARBA" id="ARBA00022448"/>
    </source>
</evidence>
<dbReference type="EMBL" id="JAAWVO010062514">
    <property type="protein sequence ID" value="MBN3322980.1"/>
    <property type="molecule type" value="Genomic_DNA"/>
</dbReference>
<proteinExistence type="inferred from homology"/>
<evidence type="ECO:0000256" key="8">
    <source>
        <dbReference type="ARBA" id="ARBA00023053"/>
    </source>
</evidence>
<evidence type="ECO:0000256" key="1">
    <source>
        <dbReference type="ARBA" id="ARBA00004651"/>
    </source>
</evidence>
<sequence length="882" mass="98554">MLPLLCCLLQAALAVSPEQRPPVPYSNTSSPPLTTTHREPRRPWVFSVDYHHVQAPFEIGLWIMLASLAKLGFHWSGRVPAVVPESCLLIMVGLLVGGVIYSVRHEAPPLLSAEAFFLYLLPPIVLDAGYFLPIRLFFENLGTILWYAVLGTLWNALGIGLSLYGVCQAGPWGLGDLSVLQSLLFGSLIAAVDPVAVLSIFEEIHVNEQLHILVFGESLLNDAVTVVLYKLFESFLRLPSVSGADVTAGVCQLLLVGLGGLCVGLACGLMAALTARCTARVQVIAPLFVFLYSYLSYLTSEMFRLSGIVAIVTCAVTMKQYVEANVSQKSHTTIKYFLKMWSSVSETLIFIFLGVSTIQDAHMWSWAFISFTLFFCLFWRALGTCLTAHRHPHAWVLFLTALVNRLRRNPVTFKDQFIIAYGGLRGAICFSLVFLIDDFPKKRLFITTTIVVILFTVFVQGMTIKPLVELLEVKRRKKAPPTVSEEIHTRLLDHLLVGIEDITGHWGQNYWKDRFEQFNKKYLKRYLIRADKQAQSSIVQVYQRLEKRDILGPDAEGLGESTVPQGEAAPPSQPLQPEEVESVRKLLSRNLYSISRKQTQAYSRHTLHPDVTADWDPPGRPALRRHCSLGTDRQAENQTVTVKVTTTGTDTVSALIFHHEGFFWRCWFREDSSWHTFWAFLFTNQPPHKFCVHGYLFPLPIAIGPVPHPSYDATAVFRGFWTVFIVLAVVCCLAGGFLLVCAVPFVSAKLYRLGGGFLITAVFTQLTARLRQAETTGLERSSSAQISRLGKPGAFLLEWNLHSLALPPGSLFLVLLSLFALWKELVADVPRYILLERSEGCPAARVIAHYGWSFLFAAAGIPLVLLAGLLFFFIGRHIQRNQ</sequence>
<feature type="transmembrane region" description="Helical" evidence="14">
    <location>
        <begin position="81"/>
        <end position="103"/>
    </location>
</feature>
<dbReference type="GO" id="GO:0005886">
    <property type="term" value="C:plasma membrane"/>
    <property type="evidence" value="ECO:0007669"/>
    <property type="project" value="UniProtKB-SubCell"/>
</dbReference>
<comment type="subcellular location">
    <subcellularLocation>
        <location evidence="1">Cell membrane</location>
        <topology evidence="1">Multi-pass membrane protein</topology>
    </subcellularLocation>
</comment>
<feature type="transmembrane region" description="Helical" evidence="14">
    <location>
        <begin position="336"/>
        <end position="358"/>
    </location>
</feature>
<evidence type="ECO:0000256" key="2">
    <source>
        <dbReference type="ARBA" id="ARBA00007367"/>
    </source>
</evidence>
<evidence type="ECO:0000256" key="11">
    <source>
        <dbReference type="ARBA" id="ARBA00023201"/>
    </source>
</evidence>
<keyword evidence="8" id="KW-0915">Sodium</keyword>
<feature type="non-terminal residue" evidence="17">
    <location>
        <position position="882"/>
    </location>
</feature>
<evidence type="ECO:0000256" key="6">
    <source>
        <dbReference type="ARBA" id="ARBA00022692"/>
    </source>
</evidence>
<feature type="transmembrane region" description="Helical" evidence="14">
    <location>
        <begin position="804"/>
        <end position="822"/>
    </location>
</feature>
<dbReference type="Pfam" id="PF13903">
    <property type="entry name" value="Claudin_2"/>
    <property type="match status" value="1"/>
</dbReference>
<comment type="caution">
    <text evidence="17">The sequence shown here is derived from an EMBL/GenBank/DDBJ whole genome shotgun (WGS) entry which is preliminary data.</text>
</comment>
<keyword evidence="9 12" id="KW-0406">Ion transport</keyword>
<keyword evidence="3 12" id="KW-0813">Transport</keyword>
<dbReference type="Gene3D" id="6.10.250.1040">
    <property type="match status" value="1"/>
</dbReference>
<feature type="transmembrane region" description="Helical" evidence="14">
    <location>
        <begin position="417"/>
        <end position="436"/>
    </location>
</feature>
<organism evidence="17 18">
    <name type="scientific">Atractosteus spatula</name>
    <name type="common">Alligator gar</name>
    <name type="synonym">Lepisosteus spatula</name>
    <dbReference type="NCBI Taxonomy" id="7917"/>
    <lineage>
        <taxon>Eukaryota</taxon>
        <taxon>Metazoa</taxon>
        <taxon>Chordata</taxon>
        <taxon>Craniata</taxon>
        <taxon>Vertebrata</taxon>
        <taxon>Euteleostomi</taxon>
        <taxon>Actinopterygii</taxon>
        <taxon>Neopterygii</taxon>
        <taxon>Holostei</taxon>
        <taxon>Semionotiformes</taxon>
        <taxon>Lepisosteidae</taxon>
        <taxon>Atractosteus</taxon>
    </lineage>
</organism>
<keyword evidence="10 14" id="KW-0472">Membrane</keyword>
<feature type="transmembrane region" description="Helical" evidence="14">
    <location>
        <begin position="364"/>
        <end position="382"/>
    </location>
</feature>
<evidence type="ECO:0000256" key="9">
    <source>
        <dbReference type="ARBA" id="ARBA00023065"/>
    </source>
</evidence>
<feature type="region of interest" description="Disordered" evidence="13">
    <location>
        <begin position="18"/>
        <end position="37"/>
    </location>
</feature>
<dbReference type="Gene3D" id="6.10.140.1330">
    <property type="match status" value="1"/>
</dbReference>
<feature type="compositionally biased region" description="Polar residues" evidence="13">
    <location>
        <begin position="25"/>
        <end position="35"/>
    </location>
</feature>
<comment type="similarity">
    <text evidence="2 12">Belongs to the monovalent cation:proton antiporter 1 (CPA1) transporter (TC 2.A.36) family.</text>
</comment>
<keyword evidence="6 12" id="KW-0812">Transmembrane</keyword>
<dbReference type="InterPro" id="IPR018422">
    <property type="entry name" value="Cation/H_exchanger_CPA1"/>
</dbReference>
<dbReference type="Proteomes" id="UP000736164">
    <property type="component" value="Unassembled WGS sequence"/>
</dbReference>
<dbReference type="Gene3D" id="1.20.140.150">
    <property type="match status" value="1"/>
</dbReference>
<keyword evidence="11 12" id="KW-0739">Sodium transport</keyword>
<evidence type="ECO:0000256" key="14">
    <source>
        <dbReference type="SAM" id="Phobius"/>
    </source>
</evidence>
<evidence type="ECO:0000256" key="13">
    <source>
        <dbReference type="SAM" id="MobiDB-lite"/>
    </source>
</evidence>
<dbReference type="PANTHER" id="PTHR10110">
    <property type="entry name" value="SODIUM/HYDROGEN EXCHANGER"/>
    <property type="match status" value="1"/>
</dbReference>
<feature type="transmembrane region" description="Helical" evidence="14">
    <location>
        <begin position="178"/>
        <end position="200"/>
    </location>
</feature>
<feature type="domain" description="Sodium/hydrogen exchanger regulatory region" evidence="16">
    <location>
        <begin position="569"/>
        <end position="613"/>
    </location>
</feature>
<feature type="transmembrane region" description="Helical" evidence="14">
    <location>
        <begin position="252"/>
        <end position="274"/>
    </location>
</feature>
<dbReference type="PANTHER" id="PTHR10110:SF89">
    <property type="entry name" value="SODIUM_HYDROGEN EXCHANGER 2"/>
    <property type="match status" value="1"/>
</dbReference>
<dbReference type="InterPro" id="IPR004031">
    <property type="entry name" value="PMP22/EMP/MP20/Claudin"/>
</dbReference>
<evidence type="ECO:0000313" key="18">
    <source>
        <dbReference type="Proteomes" id="UP000736164"/>
    </source>
</evidence>
<dbReference type="Pfam" id="PF16644">
    <property type="entry name" value="NEXCaM_BD"/>
    <property type="match status" value="1"/>
</dbReference>
<evidence type="ECO:0000256" key="12">
    <source>
        <dbReference type="RuleBase" id="RU003722"/>
    </source>
</evidence>
<keyword evidence="18" id="KW-1185">Reference proteome</keyword>
<feature type="transmembrane region" description="Helical" evidence="14">
    <location>
        <begin position="720"/>
        <end position="745"/>
    </location>
</feature>
<evidence type="ECO:0000256" key="7">
    <source>
        <dbReference type="ARBA" id="ARBA00022989"/>
    </source>
</evidence>
<dbReference type="AlphaFoldDB" id="A0A8J7P3Y8"/>
<feature type="non-terminal residue" evidence="17">
    <location>
        <position position="1"/>
    </location>
</feature>
<keyword evidence="7 14" id="KW-1133">Transmembrane helix</keyword>
<evidence type="ECO:0000313" key="17">
    <source>
        <dbReference type="EMBL" id="MBN3322980.1"/>
    </source>
</evidence>
<name>A0A8J7P3Y8_ATRSP</name>
<dbReference type="GO" id="GO:0051453">
    <property type="term" value="P:regulation of intracellular pH"/>
    <property type="evidence" value="ECO:0007669"/>
    <property type="project" value="TreeGrafter"/>
</dbReference>
<feature type="domain" description="Cation/H+ exchanger transmembrane" evidence="15">
    <location>
        <begin position="64"/>
        <end position="469"/>
    </location>
</feature>
<feature type="transmembrane region" description="Helical" evidence="14">
    <location>
        <begin position="852"/>
        <end position="874"/>
    </location>
</feature>
<feature type="region of interest" description="Disordered" evidence="13">
    <location>
        <begin position="553"/>
        <end position="578"/>
    </location>
</feature>
<dbReference type="Gene3D" id="6.10.250.2020">
    <property type="match status" value="1"/>
</dbReference>
<feature type="transmembrane region" description="Helical" evidence="14">
    <location>
        <begin position="115"/>
        <end position="132"/>
    </location>
</feature>
<feature type="transmembrane region" description="Helical" evidence="14">
    <location>
        <begin position="144"/>
        <end position="166"/>
    </location>
</feature>